<keyword evidence="1" id="KW-1133">Transmembrane helix</keyword>
<dbReference type="EMBL" id="KT862809">
    <property type="protein sequence ID" value="ANJ02507.1"/>
    <property type="molecule type" value="Genomic_DNA"/>
</dbReference>
<organism evidence="2 3">
    <name type="scientific">Fowl aviadenovirus 7</name>
    <dbReference type="NCBI Taxonomy" id="172863"/>
    <lineage>
        <taxon>Viruses</taxon>
        <taxon>Varidnaviria</taxon>
        <taxon>Bamfordvirae</taxon>
        <taxon>Preplasmiviricota</taxon>
        <taxon>Polisuviricotina</taxon>
        <taxon>Pharingeaviricetes</taxon>
        <taxon>Rowavirales</taxon>
        <taxon>Adenoviridae</taxon>
        <taxon>Aviadenovirus</taxon>
        <taxon>Aviadenovirus hepatitidis</taxon>
        <taxon>Fowl aviadenovirus E</taxon>
    </lineage>
</organism>
<dbReference type="Gene3D" id="2.60.40.10">
    <property type="entry name" value="Immunoglobulins"/>
    <property type="match status" value="1"/>
</dbReference>
<dbReference type="Proteomes" id="UP000101561">
    <property type="component" value="Genome"/>
</dbReference>
<name>A0A191ULX0_9ADEN</name>
<accession>A0A191ULX0</accession>
<reference evidence="2 3" key="1">
    <citation type="journal article" date="2016" name="J. Gen. Virol.">
        <title>Genetic diversity of species Fowl aviadenovirus D and Fowl aviadenovirus E.</title>
        <authorList>
            <person name="Marek A."/>
            <person name="Kajan G.L."/>
            <person name="Kosiol C."/>
            <person name="Benko M."/>
            <person name="Schachner A."/>
            <person name="Hess M."/>
        </authorList>
    </citation>
    <scope>NUCLEOTIDE SEQUENCE [LARGE SCALE GENOMIC DNA]</scope>
    <source>
        <strain evidence="2">YR36</strain>
    </source>
</reference>
<sequence length="269" mass="30417">MLSFGSALAVLLCLTTAQKPRQEGESFNLTTHSNLTLHPRHRGTSKQEWRLGRDVKIAIWEKGIGYSYPKGPFQGRVTINETSITLFDLRPNDSTTLIYFAEDSVGTEEEYPYVLSIRGMTLFMARRIDSPSRYLTRPLCTQIPSAHLSLRYRLRCIAQDNHTSITYNWYTSSLEPGNSSEEVSLLTGRDLAVTCRISDGHSRNSMTFVLPLNTMAAAPYGSGFTTLFLAVLALILLCIIIGYTFKRLYNKADRKFICNPYRECFGNQL</sequence>
<protein>
    <submittedName>
        <fullName evidence="2">ORF11</fullName>
    </submittedName>
</protein>
<keyword evidence="1" id="KW-0472">Membrane</keyword>
<evidence type="ECO:0000256" key="1">
    <source>
        <dbReference type="SAM" id="Phobius"/>
    </source>
</evidence>
<dbReference type="InterPro" id="IPR013783">
    <property type="entry name" value="Ig-like_fold"/>
</dbReference>
<feature type="transmembrane region" description="Helical" evidence="1">
    <location>
        <begin position="220"/>
        <end position="245"/>
    </location>
</feature>
<proteinExistence type="predicted"/>
<evidence type="ECO:0000313" key="3">
    <source>
        <dbReference type="Proteomes" id="UP000101561"/>
    </source>
</evidence>
<keyword evidence="1" id="KW-0812">Transmembrane</keyword>
<evidence type="ECO:0000313" key="2">
    <source>
        <dbReference type="EMBL" id="ANJ02507.1"/>
    </source>
</evidence>